<evidence type="ECO:0000313" key="11">
    <source>
        <dbReference type="Proteomes" id="UP000198972"/>
    </source>
</evidence>
<keyword evidence="1 9" id="KW-0444">Lipid biosynthesis</keyword>
<keyword evidence="11" id="KW-1185">Reference proteome</keyword>
<proteinExistence type="inferred from homology"/>
<dbReference type="EMBL" id="FNBG01000052">
    <property type="protein sequence ID" value="SDG51696.1"/>
    <property type="molecule type" value="Genomic_DNA"/>
</dbReference>
<dbReference type="EC" id="2.5.1.n9" evidence="9"/>
<dbReference type="RefSeq" id="WP_091236399.1">
    <property type="nucleotide sequence ID" value="NZ_FNBG01000052.1"/>
</dbReference>
<dbReference type="STRING" id="670482.SAMN04488542_1526"/>
<dbReference type="AlphaFoldDB" id="A0A1G7UW19"/>
<reference evidence="10 11" key="1">
    <citation type="submission" date="2016-10" db="EMBL/GenBank/DDBJ databases">
        <authorList>
            <person name="de Groot N.N."/>
        </authorList>
    </citation>
    <scope>NUCLEOTIDE SEQUENCE [LARGE SCALE GENOMIC DNA]</scope>
    <source>
        <strain evidence="10 11">DSM 28129</strain>
    </source>
</reference>
<keyword evidence="6 9" id="KW-0594">Phospholipid biosynthesis</keyword>
<comment type="pathway">
    <text evidence="9">Membrane lipid metabolism; glycerophospholipid metabolism.</text>
</comment>
<evidence type="ECO:0000256" key="5">
    <source>
        <dbReference type="ARBA" id="ARBA00023098"/>
    </source>
</evidence>
<dbReference type="Pfam" id="PF01884">
    <property type="entry name" value="PcrB"/>
    <property type="match status" value="1"/>
</dbReference>
<feature type="binding site" evidence="9">
    <location>
        <position position="15"/>
    </location>
    <ligand>
        <name>Mg(2+)</name>
        <dbReference type="ChEBI" id="CHEBI:18420"/>
    </ligand>
</feature>
<gene>
    <name evidence="9" type="primary">pcrB</name>
    <name evidence="10" type="ORF">SAMN04488542_1526</name>
</gene>
<dbReference type="Proteomes" id="UP000198972">
    <property type="component" value="Unassembled WGS sequence"/>
</dbReference>
<evidence type="ECO:0000256" key="3">
    <source>
        <dbReference type="ARBA" id="ARBA00022723"/>
    </source>
</evidence>
<dbReference type="GO" id="GO:0046474">
    <property type="term" value="P:glycerophospholipid biosynthetic process"/>
    <property type="evidence" value="ECO:0007669"/>
    <property type="project" value="UniProtKB-UniRule"/>
</dbReference>
<comment type="cofactor">
    <cofactor evidence="9">
        <name>Mg(2+)</name>
        <dbReference type="ChEBI" id="CHEBI:18420"/>
    </cofactor>
</comment>
<protein>
    <recommendedName>
        <fullName evidence="9">Heptaprenylglyceryl phosphate synthase</fullName>
        <shortName evidence="9">HepGP synthase</shortName>
        <ecNumber evidence="9">2.5.1.n9</ecNumber>
    </recommendedName>
    <alternativeName>
        <fullName evidence="9">Glycerol-1-phosphate heptaprenyltransferase</fullName>
    </alternativeName>
</protein>
<keyword evidence="5 9" id="KW-0443">Lipid metabolism</keyword>
<dbReference type="GO" id="GO:0120536">
    <property type="term" value="F:heptaprenylglyceryl phosphate synthase activity"/>
    <property type="evidence" value="ECO:0007669"/>
    <property type="project" value="UniProtKB-ARBA"/>
</dbReference>
<dbReference type="InterPro" id="IPR038597">
    <property type="entry name" value="GGGP/HepGP_synthase_sf"/>
</dbReference>
<dbReference type="NCBIfam" id="TIGR01768">
    <property type="entry name" value="GGGP-family"/>
    <property type="match status" value="1"/>
</dbReference>
<evidence type="ECO:0000256" key="1">
    <source>
        <dbReference type="ARBA" id="ARBA00022516"/>
    </source>
</evidence>
<sequence length="231" mass="25096">MKRMIEGWHHVFKLDPDREIGDAELEAVCTSGTDAIMVGGSSGVTYDNTAELLSRVRQYELPCVLEVSDLEAVVPGFDLYMIPMVLNAGSPEWMIGHHAQAARQYGYMIPWDMLVPEGYVVLNPDSTVAKITGSNVNLSSAEVAGYALIADRLLNLPIVYIEYSGKLGDLELVKEVQRTLGHSRLFYGGGIMDAESARRAAAVCDTVVVGNVVYSDLQGALDTVRVVKGLT</sequence>
<feature type="binding site" evidence="9">
    <location>
        <position position="190"/>
    </location>
    <ligand>
        <name>sn-glycerol 1-phosphate</name>
        <dbReference type="ChEBI" id="CHEBI:57685"/>
    </ligand>
</feature>
<comment type="caution">
    <text evidence="9">Lacks conserved residue(s) required for the propagation of feature annotation.</text>
</comment>
<dbReference type="InterPro" id="IPR039074">
    <property type="entry name" value="GGGP/HepGP_synthase_I"/>
</dbReference>
<feature type="binding site" evidence="9">
    <location>
        <begin position="160"/>
        <end position="165"/>
    </location>
    <ligand>
        <name>sn-glycerol 1-phosphate</name>
        <dbReference type="ChEBI" id="CHEBI:57685"/>
    </ligand>
</feature>
<evidence type="ECO:0000256" key="6">
    <source>
        <dbReference type="ARBA" id="ARBA00023209"/>
    </source>
</evidence>
<comment type="subunit">
    <text evidence="9">Homodimer.</text>
</comment>
<dbReference type="NCBIfam" id="NF003199">
    <property type="entry name" value="PRK04169.1-3"/>
    <property type="match status" value="1"/>
</dbReference>
<feature type="binding site" evidence="9">
    <location>
        <begin position="210"/>
        <end position="211"/>
    </location>
    <ligand>
        <name>sn-glycerol 1-phosphate</name>
        <dbReference type="ChEBI" id="CHEBI:57685"/>
    </ligand>
</feature>
<dbReference type="OrthoDB" id="2381757at2"/>
<evidence type="ECO:0000256" key="9">
    <source>
        <dbReference type="HAMAP-Rule" id="MF_00112"/>
    </source>
</evidence>
<dbReference type="InterPro" id="IPR008205">
    <property type="entry name" value="GGGP_HepGP_synthase"/>
</dbReference>
<keyword evidence="7 9" id="KW-1208">Phospholipid metabolism</keyword>
<evidence type="ECO:0000256" key="4">
    <source>
        <dbReference type="ARBA" id="ARBA00022842"/>
    </source>
</evidence>
<comment type="catalytic activity">
    <reaction evidence="8 9">
        <text>sn-glycerol 1-phosphate + all-trans-heptaprenyl diphosphate = 3-heptaprenyl-sn-glycero-1-phosphate + diphosphate</text>
        <dbReference type="Rhea" id="RHEA:33495"/>
        <dbReference type="ChEBI" id="CHEBI:33019"/>
        <dbReference type="ChEBI" id="CHEBI:57685"/>
        <dbReference type="ChEBI" id="CHEBI:58206"/>
        <dbReference type="ChEBI" id="CHEBI:64781"/>
        <dbReference type="EC" id="2.5.1.n9"/>
    </reaction>
</comment>
<evidence type="ECO:0000256" key="7">
    <source>
        <dbReference type="ARBA" id="ARBA00023264"/>
    </source>
</evidence>
<organism evidence="10 11">
    <name type="scientific">Fontibacillus panacisegetis</name>
    <dbReference type="NCBI Taxonomy" id="670482"/>
    <lineage>
        <taxon>Bacteria</taxon>
        <taxon>Bacillati</taxon>
        <taxon>Bacillota</taxon>
        <taxon>Bacilli</taxon>
        <taxon>Bacillales</taxon>
        <taxon>Paenibacillaceae</taxon>
        <taxon>Fontibacillus</taxon>
    </lineage>
</organism>
<accession>A0A1G7UW19</accession>
<dbReference type="NCBIfam" id="NF003197">
    <property type="entry name" value="PRK04169.1-1"/>
    <property type="match status" value="1"/>
</dbReference>
<feature type="binding site" evidence="9">
    <location>
        <position position="41"/>
    </location>
    <ligand>
        <name>Mg(2+)</name>
        <dbReference type="ChEBI" id="CHEBI:18420"/>
    </ligand>
</feature>
<name>A0A1G7UW19_9BACL</name>
<feature type="binding site" evidence="9">
    <location>
        <position position="13"/>
    </location>
    <ligand>
        <name>sn-glycerol 1-phosphate</name>
        <dbReference type="ChEBI" id="CHEBI:57685"/>
    </ligand>
</feature>
<comment type="function">
    <text evidence="9">Prenyltransferase that catalyzes in vivo the transfer of the heptaprenyl moiety of heptaprenyl pyrophosphate (HepPP; 35 carbon atoms) to the C3 hydroxyl of sn-glycerol-1-phosphate (G1P), producing heptaprenylglyceryl phosphate (HepGP). This reaction is an ether-bond-formation step in the biosynthesis of archaea-type G1P-based membrane lipids found in Bacillales.</text>
</comment>
<keyword evidence="4 9" id="KW-0460">Magnesium</keyword>
<keyword evidence="2 9" id="KW-0808">Transferase</keyword>
<dbReference type="Gene3D" id="3.20.20.390">
    <property type="entry name" value="FMN-linked oxidoreductases"/>
    <property type="match status" value="1"/>
</dbReference>
<evidence type="ECO:0000313" key="10">
    <source>
        <dbReference type="EMBL" id="SDG51696.1"/>
    </source>
</evidence>
<dbReference type="CDD" id="cd02812">
    <property type="entry name" value="PcrB_like"/>
    <property type="match status" value="1"/>
</dbReference>
<dbReference type="UniPathway" id="UPA00940"/>
<keyword evidence="3 9" id="KW-0479">Metal-binding</keyword>
<evidence type="ECO:0000256" key="8">
    <source>
        <dbReference type="ARBA" id="ARBA00048318"/>
    </source>
</evidence>
<dbReference type="PANTHER" id="PTHR40029:SF2">
    <property type="entry name" value="HEPTAPRENYLGLYCERYL PHOSPHATE SYNTHASE"/>
    <property type="match status" value="1"/>
</dbReference>
<dbReference type="PANTHER" id="PTHR40029">
    <property type="match status" value="1"/>
</dbReference>
<evidence type="ECO:0000256" key="2">
    <source>
        <dbReference type="ARBA" id="ARBA00022679"/>
    </source>
</evidence>
<dbReference type="GO" id="GO:0000287">
    <property type="term" value="F:magnesium ion binding"/>
    <property type="evidence" value="ECO:0007669"/>
    <property type="project" value="UniProtKB-UniRule"/>
</dbReference>
<dbReference type="SUPFAM" id="SSF51395">
    <property type="entry name" value="FMN-linked oxidoreductases"/>
    <property type="match status" value="1"/>
</dbReference>
<dbReference type="HAMAP" id="MF_00112">
    <property type="entry name" value="GGGP_HepGP_synthase"/>
    <property type="match status" value="1"/>
</dbReference>
<comment type="similarity">
    <text evidence="9">Belongs to the GGGP/HepGP synthase family. Group I subfamily.</text>
</comment>